<comment type="caution">
    <text evidence="1">The sequence shown here is derived from an EMBL/GenBank/DDBJ whole genome shotgun (WGS) entry which is preliminary data.</text>
</comment>
<sequence>MQTWLVFSFQWGTTVDLRRRGSPVVAESGRGACDRKPSRGEAPEHFGILEPHAVGYAVASPCGLHAGVSPLAV</sequence>
<accession>A0A8J4DFL3</accession>
<protein>
    <submittedName>
        <fullName evidence="1">Uncharacterized protein</fullName>
    </submittedName>
</protein>
<keyword evidence="2" id="KW-1185">Reference proteome</keyword>
<gene>
    <name evidence="1" type="ORF">Pth03_79250</name>
</gene>
<name>A0A8J4DFL3_9ACTN</name>
<dbReference type="AlphaFoldDB" id="A0A8J4DFL3"/>
<organism evidence="1 2">
    <name type="scientific">Planotetraspora thailandica</name>
    <dbReference type="NCBI Taxonomy" id="487172"/>
    <lineage>
        <taxon>Bacteria</taxon>
        <taxon>Bacillati</taxon>
        <taxon>Actinomycetota</taxon>
        <taxon>Actinomycetes</taxon>
        <taxon>Streptosporangiales</taxon>
        <taxon>Streptosporangiaceae</taxon>
        <taxon>Planotetraspora</taxon>
    </lineage>
</organism>
<reference evidence="1" key="1">
    <citation type="submission" date="2021-01" db="EMBL/GenBank/DDBJ databases">
        <title>Whole genome shotgun sequence of Planotetraspora thailandica NBRC 104271.</title>
        <authorList>
            <person name="Komaki H."/>
            <person name="Tamura T."/>
        </authorList>
    </citation>
    <scope>NUCLEOTIDE SEQUENCE</scope>
    <source>
        <strain evidence="1">NBRC 104271</strain>
    </source>
</reference>
<proteinExistence type="predicted"/>
<evidence type="ECO:0000313" key="2">
    <source>
        <dbReference type="Proteomes" id="UP000605992"/>
    </source>
</evidence>
<dbReference type="EMBL" id="BOOR01000088">
    <property type="protein sequence ID" value="GII59536.1"/>
    <property type="molecule type" value="Genomic_DNA"/>
</dbReference>
<dbReference type="Proteomes" id="UP000605992">
    <property type="component" value="Unassembled WGS sequence"/>
</dbReference>
<evidence type="ECO:0000313" key="1">
    <source>
        <dbReference type="EMBL" id="GII59536.1"/>
    </source>
</evidence>